<evidence type="ECO:0000313" key="2">
    <source>
        <dbReference type="EMBL" id="PPQ79720.1"/>
    </source>
</evidence>
<gene>
    <name evidence="2" type="ORF">CVT24_010237</name>
</gene>
<feature type="region of interest" description="Disordered" evidence="1">
    <location>
        <begin position="1"/>
        <end position="20"/>
    </location>
</feature>
<accession>A0A409WMS6</accession>
<dbReference type="AlphaFoldDB" id="A0A409WMS6"/>
<comment type="caution">
    <text evidence="2">The sequence shown here is derived from an EMBL/GenBank/DDBJ whole genome shotgun (WGS) entry which is preliminary data.</text>
</comment>
<dbReference type="OrthoDB" id="3263746at2759"/>
<feature type="region of interest" description="Disordered" evidence="1">
    <location>
        <begin position="388"/>
        <end position="441"/>
    </location>
</feature>
<reference evidence="2 3" key="1">
    <citation type="journal article" date="2018" name="Evol. Lett.">
        <title>Horizontal gene cluster transfer increased hallucinogenic mushroom diversity.</title>
        <authorList>
            <person name="Reynolds H.T."/>
            <person name="Vijayakumar V."/>
            <person name="Gluck-Thaler E."/>
            <person name="Korotkin H.B."/>
            <person name="Matheny P.B."/>
            <person name="Slot J.C."/>
        </authorList>
    </citation>
    <scope>NUCLEOTIDE SEQUENCE [LARGE SCALE GENOMIC DNA]</scope>
    <source>
        <strain evidence="2 3">2629</strain>
    </source>
</reference>
<evidence type="ECO:0000313" key="3">
    <source>
        <dbReference type="Proteomes" id="UP000284842"/>
    </source>
</evidence>
<name>A0A409WMS6_9AGAR</name>
<dbReference type="Proteomes" id="UP000284842">
    <property type="component" value="Unassembled WGS sequence"/>
</dbReference>
<feature type="compositionally biased region" description="Polar residues" evidence="1">
    <location>
        <begin position="431"/>
        <end position="441"/>
    </location>
</feature>
<feature type="compositionally biased region" description="Acidic residues" evidence="1">
    <location>
        <begin position="511"/>
        <end position="529"/>
    </location>
</feature>
<organism evidence="2 3">
    <name type="scientific">Panaeolus cyanescens</name>
    <dbReference type="NCBI Taxonomy" id="181874"/>
    <lineage>
        <taxon>Eukaryota</taxon>
        <taxon>Fungi</taxon>
        <taxon>Dikarya</taxon>
        <taxon>Basidiomycota</taxon>
        <taxon>Agaricomycotina</taxon>
        <taxon>Agaricomycetes</taxon>
        <taxon>Agaricomycetidae</taxon>
        <taxon>Agaricales</taxon>
        <taxon>Agaricineae</taxon>
        <taxon>Galeropsidaceae</taxon>
        <taxon>Panaeolus</taxon>
    </lineage>
</organism>
<dbReference type="InParanoid" id="A0A409WMS6"/>
<protein>
    <submittedName>
        <fullName evidence="2">Uncharacterized protein</fullName>
    </submittedName>
</protein>
<proteinExistence type="predicted"/>
<dbReference type="EMBL" id="NHTK01005404">
    <property type="protein sequence ID" value="PPQ79720.1"/>
    <property type="molecule type" value="Genomic_DNA"/>
</dbReference>
<evidence type="ECO:0000256" key="1">
    <source>
        <dbReference type="SAM" id="MobiDB-lite"/>
    </source>
</evidence>
<feature type="compositionally biased region" description="Polar residues" evidence="1">
    <location>
        <begin position="493"/>
        <end position="502"/>
    </location>
</feature>
<keyword evidence="3" id="KW-1185">Reference proteome</keyword>
<sequence length="862" mass="95871">MDGQAFASADDTPADPLPFHTPRMEIVMRENSSTSVFSMFEQQFAVRMGSAIDFPPPPRVSRMETVMREDSTGTIFSMDVQDVRVISDSPVKSGNLGPFTANVGMDVDLEHGFETYPARSSQLHTLQHLSETSAMEAVPRTGSMQSVLSMGEYISSTRNFEGGVDMEWMDIVPQSNSIASIVSMNFKDNQALNSRTDTPFVFADQVPATPSRYAFSMGQHATVTGVGDVGDVEMIRDIEMWDVGDVEMIRGMEIVGKADSLMSVVSMTIPRSHFAMEAVPKTESAGNIRTMLADGDETESLAVKSNQFLPRTSSILGVTFEGRIKSPTDIIPLLRQSKQFDDLLVSLSRESSYATVQMSVDGSEYGEVAPASPQGHTFYVDFTGAGADHTQNRNTGPRGTRFGIPGYVDVSDDDDPVPSDPTPSHPAQGPSMKSMNASVVSHASNSESTIINPLADKMYRALANNPEFLRTNVFAEAMRVLLTVSPAWATNNETATKSSIPATRSRRSNEIENEDPGNEADTEEEEEEEEKPKVKNNARKSRPAVNKRISRLMRAHVCNLLKRQPNQGGVIQPIFSVPVARAMAFKRTKERGPSPADFVLSLDHKGLPKNSIESKACKEWNIAATDIFLTSFLEAHPDERSHRDLITKSFREHIDYLEKQYVQYNTQNGPDETALRNNRRETRRINKYHRRLDTLVPNPKIPKMKQLRDVTAQHLDWRCCSGDESSEDEAGNKILVITHLEWRSRYLQTYMRTLDLVHIASRFPDGVNPTPGNFPCNRYDPEELNPPQARRPEQRHNSAVPGLPINFYDAGWLAKQTPGERALLRMLEPEDLTLPEDIVKKAQSVADVRGKASRPLPAQHGL</sequence>
<feature type="region of interest" description="Disordered" evidence="1">
    <location>
        <begin position="493"/>
        <end position="546"/>
    </location>
</feature>